<keyword evidence="1" id="KW-1185">Reference proteome</keyword>
<evidence type="ECO:0000313" key="1">
    <source>
        <dbReference type="Proteomes" id="UP000887565"/>
    </source>
</evidence>
<proteinExistence type="predicted"/>
<protein>
    <submittedName>
        <fullName evidence="2">Uncharacterized protein</fullName>
    </submittedName>
</protein>
<reference evidence="2" key="1">
    <citation type="submission" date="2022-11" db="UniProtKB">
        <authorList>
            <consortium name="WormBaseParasite"/>
        </authorList>
    </citation>
    <scope>IDENTIFICATION</scope>
</reference>
<accession>A0A915JAE3</accession>
<evidence type="ECO:0000313" key="2">
    <source>
        <dbReference type="WBParaSite" id="nRc.2.0.1.t22646-RA"/>
    </source>
</evidence>
<name>A0A915JAE3_ROMCU</name>
<organism evidence="1 2">
    <name type="scientific">Romanomermis culicivorax</name>
    <name type="common">Nematode worm</name>
    <dbReference type="NCBI Taxonomy" id="13658"/>
    <lineage>
        <taxon>Eukaryota</taxon>
        <taxon>Metazoa</taxon>
        <taxon>Ecdysozoa</taxon>
        <taxon>Nematoda</taxon>
        <taxon>Enoplea</taxon>
        <taxon>Dorylaimia</taxon>
        <taxon>Mermithida</taxon>
        <taxon>Mermithoidea</taxon>
        <taxon>Mermithidae</taxon>
        <taxon>Romanomermis</taxon>
    </lineage>
</organism>
<dbReference type="Proteomes" id="UP000887565">
    <property type="component" value="Unplaced"/>
</dbReference>
<sequence length="136" mass="15366">MLPQHRLNASNMEKINVQANLGSRVVNIKIVKERKCDVDSMGFRHCPISKRTKPPGFPANFGHHEEKTSIPKLKRYSPWSGAFMSQPYSLKWITYFETNQKDVCIGVLVKEYDVTGNGTQDRTSSSLTTATCAKNM</sequence>
<dbReference type="AlphaFoldDB" id="A0A915JAE3"/>
<dbReference type="WBParaSite" id="nRc.2.0.1.t22646-RA">
    <property type="protein sequence ID" value="nRc.2.0.1.t22646-RA"/>
    <property type="gene ID" value="nRc.2.0.1.g22646"/>
</dbReference>